<dbReference type="EMBL" id="CTEC01000002">
    <property type="protein sequence ID" value="CQD17670.1"/>
    <property type="molecule type" value="Genomic_DNA"/>
</dbReference>
<evidence type="ECO:0000256" key="5">
    <source>
        <dbReference type="ARBA" id="ARBA00022989"/>
    </source>
</evidence>
<gene>
    <name evidence="8" type="primary">mmpS5_2</name>
    <name evidence="8" type="ORF">BN000_03921</name>
</gene>
<keyword evidence="9" id="KW-1185">Reference proteome</keyword>
<evidence type="ECO:0000256" key="4">
    <source>
        <dbReference type="ARBA" id="ARBA00022692"/>
    </source>
</evidence>
<keyword evidence="6 7" id="KW-0472">Membrane</keyword>
<dbReference type="Gene3D" id="2.60.40.2880">
    <property type="entry name" value="MmpS1-5, C-terminal soluble domain"/>
    <property type="match status" value="1"/>
</dbReference>
<evidence type="ECO:0000313" key="8">
    <source>
        <dbReference type="EMBL" id="CQD17670.1"/>
    </source>
</evidence>
<evidence type="ECO:0000256" key="3">
    <source>
        <dbReference type="ARBA" id="ARBA00022475"/>
    </source>
</evidence>
<accession>A0A0U1DJH1</accession>
<dbReference type="InterPro" id="IPR008693">
    <property type="entry name" value="MmpS"/>
</dbReference>
<organism evidence="8 9">
    <name type="scientific">Mycobacterium europaeum</name>
    <dbReference type="NCBI Taxonomy" id="761804"/>
    <lineage>
        <taxon>Bacteria</taxon>
        <taxon>Bacillati</taxon>
        <taxon>Actinomycetota</taxon>
        <taxon>Actinomycetes</taxon>
        <taxon>Mycobacteriales</taxon>
        <taxon>Mycobacteriaceae</taxon>
        <taxon>Mycobacterium</taxon>
        <taxon>Mycobacterium simiae complex</taxon>
    </lineage>
</organism>
<protein>
    <submittedName>
        <fullName evidence="8">Transmembrane protein, MmpS5_2</fullName>
    </submittedName>
</protein>
<comment type="subcellular location">
    <subcellularLocation>
        <location evidence="1">Cell membrane</location>
    </subcellularLocation>
</comment>
<evidence type="ECO:0000256" key="1">
    <source>
        <dbReference type="ARBA" id="ARBA00004236"/>
    </source>
</evidence>
<sequence length="140" mass="15065">MGLTLERRRFVWAESFRSTACGDTMQIMTKHRRGLKILFAVGVGWAATVPGVAHAIPQMPHARYEVTGGPVAQYISYQTDAGQLHQVNVPLPWSTEFTAFGGQVYVISAQGAGPLRCRILLDGNVVADAQAAGGRTVCAH</sequence>
<evidence type="ECO:0000256" key="6">
    <source>
        <dbReference type="ARBA" id="ARBA00023136"/>
    </source>
</evidence>
<dbReference type="AlphaFoldDB" id="A0A0U1DJH1"/>
<keyword evidence="4 7" id="KW-0812">Transmembrane</keyword>
<dbReference type="Pfam" id="PF05423">
    <property type="entry name" value="Mycobact_memb"/>
    <property type="match status" value="1"/>
</dbReference>
<reference evidence="9" key="1">
    <citation type="submission" date="2015-03" db="EMBL/GenBank/DDBJ databases">
        <authorList>
            <person name="Urmite Genomes"/>
        </authorList>
    </citation>
    <scope>NUCLEOTIDE SEQUENCE [LARGE SCALE GENOMIC DNA]</scope>
    <source>
        <strain evidence="9">CSUR P1344</strain>
    </source>
</reference>
<proteinExistence type="inferred from homology"/>
<dbReference type="Proteomes" id="UP000199601">
    <property type="component" value="Unassembled WGS sequence"/>
</dbReference>
<keyword evidence="5 7" id="KW-1133">Transmembrane helix</keyword>
<dbReference type="GO" id="GO:0005886">
    <property type="term" value="C:plasma membrane"/>
    <property type="evidence" value="ECO:0007669"/>
    <property type="project" value="UniProtKB-SubCell"/>
</dbReference>
<evidence type="ECO:0000313" key="9">
    <source>
        <dbReference type="Proteomes" id="UP000199601"/>
    </source>
</evidence>
<name>A0A0U1DJH1_9MYCO</name>
<keyword evidence="3" id="KW-1003">Cell membrane</keyword>
<evidence type="ECO:0000256" key="7">
    <source>
        <dbReference type="SAM" id="Phobius"/>
    </source>
</evidence>
<evidence type="ECO:0000256" key="2">
    <source>
        <dbReference type="ARBA" id="ARBA00007531"/>
    </source>
</evidence>
<dbReference type="InterPro" id="IPR038468">
    <property type="entry name" value="MmpS_C"/>
</dbReference>
<feature type="transmembrane region" description="Helical" evidence="7">
    <location>
        <begin position="35"/>
        <end position="56"/>
    </location>
</feature>
<comment type="similarity">
    <text evidence="2">Belongs to the MmpS family.</text>
</comment>